<protein>
    <submittedName>
        <fullName evidence="1">Uncharacterized protein</fullName>
    </submittedName>
</protein>
<name>A0A098TN32_9CYAN</name>
<proteinExistence type="predicted"/>
<evidence type="ECO:0000313" key="2">
    <source>
        <dbReference type="Proteomes" id="UP000030170"/>
    </source>
</evidence>
<evidence type="ECO:0000313" key="1">
    <source>
        <dbReference type="EMBL" id="KGF73704.1"/>
    </source>
</evidence>
<dbReference type="AlphaFoldDB" id="A0A098TN32"/>
<comment type="caution">
    <text evidence="1">The sequence shown here is derived from an EMBL/GenBank/DDBJ whole genome shotgun (WGS) entry which is preliminary data.</text>
</comment>
<keyword evidence="2" id="KW-1185">Reference proteome</keyword>
<dbReference type="Proteomes" id="UP000030170">
    <property type="component" value="Unassembled WGS sequence"/>
</dbReference>
<organism evidence="1 2">
    <name type="scientific">Neosynechococcus sphagnicola sy1</name>
    <dbReference type="NCBI Taxonomy" id="1497020"/>
    <lineage>
        <taxon>Bacteria</taxon>
        <taxon>Bacillati</taxon>
        <taxon>Cyanobacteriota</taxon>
        <taxon>Cyanophyceae</taxon>
        <taxon>Neosynechococcales</taxon>
        <taxon>Neosynechococcaceae</taxon>
        <taxon>Neosynechococcus</taxon>
    </lineage>
</organism>
<dbReference type="OrthoDB" id="495374at2"/>
<dbReference type="RefSeq" id="WP_036530947.1">
    <property type="nucleotide sequence ID" value="NZ_JJML01000004.1"/>
</dbReference>
<gene>
    <name evidence="1" type="ORF">DO97_12870</name>
</gene>
<dbReference type="EMBL" id="JJML01000004">
    <property type="protein sequence ID" value="KGF73704.1"/>
    <property type="molecule type" value="Genomic_DNA"/>
</dbReference>
<reference evidence="1 2" key="1">
    <citation type="journal article" date="2014" name="Mol. Ecol.">
        <title>Evolution of Synechococcus.</title>
        <authorList>
            <person name="Dvorak P."/>
            <person name="Casamatta D."/>
            <person name="Hasler P."/>
            <person name="Poulickova A."/>
            <person name="Ondrej V."/>
            <person name="Sanges R."/>
        </authorList>
    </citation>
    <scope>NUCLEOTIDE SEQUENCE [LARGE SCALE GENOMIC DNA]</scope>
    <source>
        <strain evidence="1 2">CAUP A 1101</strain>
    </source>
</reference>
<sequence>MPILQVIEDVFRNPSIAFNPQRHSLKAWAMYCLRDRGFKLINAQVADFAIDSRGEEKLEFKVTETLPDAIDDRYGWLVVDTATSQVQVIPPTRLSES</sequence>
<accession>A0A098TN32</accession>